<protein>
    <recommendedName>
        <fullName evidence="3 6">Queuosine 5'-phosphate N-glycosylase/hydrolase</fullName>
        <ecNumber evidence="6">3.2.2.-</ecNumber>
    </recommendedName>
    <alternativeName>
        <fullName evidence="4 6">Queuosine-nucleotide N-glycosylase/hydrolase</fullName>
    </alternativeName>
</protein>
<evidence type="ECO:0000256" key="1">
    <source>
        <dbReference type="ARBA" id="ARBA00022801"/>
    </source>
</evidence>
<dbReference type="OMA" id="FSFWSEE"/>
<gene>
    <name evidence="7" type="ORF">Tcan_10941</name>
</gene>
<accession>A0A0B2V8G7</accession>
<dbReference type="STRING" id="6265.A0A0B2V8G7"/>
<organism evidence="7 8">
    <name type="scientific">Toxocara canis</name>
    <name type="common">Canine roundworm</name>
    <dbReference type="NCBI Taxonomy" id="6265"/>
    <lineage>
        <taxon>Eukaryota</taxon>
        <taxon>Metazoa</taxon>
        <taxon>Ecdysozoa</taxon>
        <taxon>Nematoda</taxon>
        <taxon>Chromadorea</taxon>
        <taxon>Rhabditida</taxon>
        <taxon>Spirurina</taxon>
        <taxon>Ascaridomorpha</taxon>
        <taxon>Ascaridoidea</taxon>
        <taxon>Toxocaridae</taxon>
        <taxon>Toxocara</taxon>
    </lineage>
</organism>
<dbReference type="InterPro" id="IPR019438">
    <property type="entry name" value="Q_salvage"/>
</dbReference>
<reference evidence="7 8" key="1">
    <citation type="submission" date="2014-11" db="EMBL/GenBank/DDBJ databases">
        <title>Genetic blueprint of the zoonotic pathogen Toxocara canis.</title>
        <authorList>
            <person name="Zhu X.-Q."/>
            <person name="Korhonen P.K."/>
            <person name="Cai H."/>
            <person name="Young N.D."/>
            <person name="Nejsum P."/>
            <person name="von Samson-Himmelstjerna G."/>
            <person name="Boag P.R."/>
            <person name="Tan P."/>
            <person name="Li Q."/>
            <person name="Min J."/>
            <person name="Yang Y."/>
            <person name="Wang X."/>
            <person name="Fang X."/>
            <person name="Hall R.S."/>
            <person name="Hofmann A."/>
            <person name="Sternberg P.W."/>
            <person name="Jex A.R."/>
            <person name="Gasser R.B."/>
        </authorList>
    </citation>
    <scope>NUCLEOTIDE SEQUENCE [LARGE SCALE GENOMIC DNA]</scope>
    <source>
        <strain evidence="7">PN_DK_2014</strain>
    </source>
</reference>
<evidence type="ECO:0000256" key="3">
    <source>
        <dbReference type="ARBA" id="ARBA00035306"/>
    </source>
</evidence>
<keyword evidence="1 6" id="KW-0378">Hydrolase</keyword>
<dbReference type="GO" id="GO:0016787">
    <property type="term" value="F:hydrolase activity"/>
    <property type="evidence" value="ECO:0007669"/>
    <property type="project" value="UniProtKB-KW"/>
</dbReference>
<evidence type="ECO:0000313" key="7">
    <source>
        <dbReference type="EMBL" id="KHN77235.1"/>
    </source>
</evidence>
<evidence type="ECO:0000313" key="8">
    <source>
        <dbReference type="Proteomes" id="UP000031036"/>
    </source>
</evidence>
<name>A0A0B2V8G7_TOXCA</name>
<dbReference type="EMBL" id="JPKZ01002350">
    <property type="protein sequence ID" value="KHN77235.1"/>
    <property type="molecule type" value="Genomic_DNA"/>
</dbReference>
<dbReference type="AlphaFoldDB" id="A0A0B2V8G7"/>
<dbReference type="GO" id="GO:0006400">
    <property type="term" value="P:tRNA modification"/>
    <property type="evidence" value="ECO:0007669"/>
    <property type="project" value="TreeGrafter"/>
</dbReference>
<dbReference type="OrthoDB" id="10249667at2759"/>
<dbReference type="Proteomes" id="UP000031036">
    <property type="component" value="Unassembled WGS sequence"/>
</dbReference>
<dbReference type="PANTHER" id="PTHR21314:SF0">
    <property type="entry name" value="QUEUOSINE 5'-PHOSPHATE N-GLYCOSYLASE_HYDROLASE"/>
    <property type="match status" value="1"/>
</dbReference>
<evidence type="ECO:0000256" key="5">
    <source>
        <dbReference type="ARBA" id="ARBA00048204"/>
    </source>
</evidence>
<evidence type="ECO:0000256" key="6">
    <source>
        <dbReference type="RuleBase" id="RU365002"/>
    </source>
</evidence>
<dbReference type="EC" id="3.2.2.-" evidence="6"/>
<proteinExistence type="inferred from homology"/>
<comment type="function">
    <text evidence="6">Catalyzes the hydrolysis of queuosine 5'-phosphate, releasing the nucleobase queuine (q). Is required for salvage of queuine from exogenous queuosine (Q) that is imported and then converted to queuosine 5'-phosphate intracellularly.</text>
</comment>
<comment type="catalytic activity">
    <reaction evidence="5 6">
        <text>queuosine 5'-phosphate + H2O = queuine + D-ribose 5-phosphate</text>
        <dbReference type="Rhea" id="RHEA:75387"/>
        <dbReference type="ChEBI" id="CHEBI:15377"/>
        <dbReference type="ChEBI" id="CHEBI:17433"/>
        <dbReference type="ChEBI" id="CHEBI:78346"/>
        <dbReference type="ChEBI" id="CHEBI:194371"/>
    </reaction>
    <physiologicalReaction direction="left-to-right" evidence="5 6">
        <dbReference type="Rhea" id="RHEA:75388"/>
    </physiologicalReaction>
</comment>
<dbReference type="PANTHER" id="PTHR21314">
    <property type="entry name" value="QUEUOSINE 5'-PHOSPHATE N-GLYCOSYLASE_HYDROLASE-RELATED"/>
    <property type="match status" value="1"/>
</dbReference>
<evidence type="ECO:0000256" key="4">
    <source>
        <dbReference type="ARBA" id="ARBA00035393"/>
    </source>
</evidence>
<sequence length="337" mass="38093">MLDKGRLNPRETGRFVSEHSDGEVKISKSGVEAVARLVLGAVRSGKMRDVDFDAHELHPKGADRAAVEWVFFMDTINFSFWSEEDAKFVVTYKGKPYTGYYAGCACVDRALDSGIPLTTADYMQNITLEDVKKIFVSDDGAVIPMAEERTNVLREAGKVLNEEFGGSFYHCVENCRKSAMNLLKTVVENFESYRDFGEFKGKKERYAGLTVTEHHVKIPHMNGGDAFRELTMFADYRVPQALAHLGALHYSSKLIRSLRANPVLPNGCPLEVELRGFSIKACDDIVDAAKRLRTDADTHLKTITAVDVDMFLWVYRREHAAEIEKNIAYHRVRSIYY</sequence>
<comment type="caution">
    <text evidence="7">The sequence shown here is derived from an EMBL/GenBank/DDBJ whole genome shotgun (WGS) entry which is preliminary data.</text>
</comment>
<dbReference type="Pfam" id="PF10343">
    <property type="entry name" value="Q_salvage"/>
    <property type="match status" value="1"/>
</dbReference>
<evidence type="ECO:0000256" key="2">
    <source>
        <dbReference type="ARBA" id="ARBA00035119"/>
    </source>
</evidence>
<keyword evidence="8" id="KW-1185">Reference proteome</keyword>
<comment type="similarity">
    <text evidence="2 6">Belongs to the QNG1 protein family.</text>
</comment>